<dbReference type="InterPro" id="IPR018490">
    <property type="entry name" value="cNMP-bd_dom_sf"/>
</dbReference>
<dbReference type="RefSeq" id="WP_306886523.1">
    <property type="nucleotide sequence ID" value="NZ_JAUSUL010000003.1"/>
</dbReference>
<accession>A0AAE3VR37</accession>
<sequence>MSPDDNPLRRKLSARAPLTAHEEQALFDLWVRTMTFGARRDIVREGESAGSCGLLLSGLACRYSMTSDGKRQITSFIVPGDIYDIQSFLLETMDHSIASISPCEIAIIPHDTLLAITKSSQRISLAIWKESLAEAAIFRQWIVNLGRRSAYHRIAHIMCEMFARHRMVGLTDGSRVAWPITQAELGDATGLSVVHVNRSLQALRAEGLITLSNGTLEIQDWARLSQVGQFDGRYL</sequence>
<evidence type="ECO:0000259" key="4">
    <source>
        <dbReference type="PROSITE" id="PS51063"/>
    </source>
</evidence>
<dbReference type="Proteomes" id="UP001229244">
    <property type="component" value="Unassembled WGS sequence"/>
</dbReference>
<dbReference type="InterPro" id="IPR014710">
    <property type="entry name" value="RmlC-like_jellyroll"/>
</dbReference>
<comment type="caution">
    <text evidence="5">The sequence shown here is derived from an EMBL/GenBank/DDBJ whole genome shotgun (WGS) entry which is preliminary data.</text>
</comment>
<dbReference type="SUPFAM" id="SSF51206">
    <property type="entry name" value="cAMP-binding domain-like"/>
    <property type="match status" value="1"/>
</dbReference>
<dbReference type="Pfam" id="PF13545">
    <property type="entry name" value="HTH_Crp_2"/>
    <property type="match status" value="1"/>
</dbReference>
<dbReference type="GO" id="GO:0006355">
    <property type="term" value="P:regulation of DNA-templated transcription"/>
    <property type="evidence" value="ECO:0007669"/>
    <property type="project" value="InterPro"/>
</dbReference>
<evidence type="ECO:0000256" key="2">
    <source>
        <dbReference type="ARBA" id="ARBA00023125"/>
    </source>
</evidence>
<evidence type="ECO:0000313" key="5">
    <source>
        <dbReference type="EMBL" id="MDQ0316640.1"/>
    </source>
</evidence>
<keyword evidence="3" id="KW-0804">Transcription</keyword>
<dbReference type="Pfam" id="PF00027">
    <property type="entry name" value="cNMP_binding"/>
    <property type="match status" value="1"/>
</dbReference>
<keyword evidence="6" id="KW-1185">Reference proteome</keyword>
<proteinExistence type="predicted"/>
<name>A0AAE3VR37_9HYPH</name>
<dbReference type="SUPFAM" id="SSF46785">
    <property type="entry name" value="Winged helix' DNA-binding domain"/>
    <property type="match status" value="1"/>
</dbReference>
<dbReference type="CDD" id="cd00038">
    <property type="entry name" value="CAP_ED"/>
    <property type="match status" value="1"/>
</dbReference>
<gene>
    <name evidence="5" type="ORF">J2S73_003116</name>
</gene>
<dbReference type="InterPro" id="IPR012318">
    <property type="entry name" value="HTH_CRP"/>
</dbReference>
<evidence type="ECO:0000313" key="6">
    <source>
        <dbReference type="Proteomes" id="UP001229244"/>
    </source>
</evidence>
<dbReference type="GO" id="GO:0003677">
    <property type="term" value="F:DNA binding"/>
    <property type="evidence" value="ECO:0007669"/>
    <property type="project" value="UniProtKB-KW"/>
</dbReference>
<dbReference type="Gene3D" id="2.60.120.10">
    <property type="entry name" value="Jelly Rolls"/>
    <property type="match status" value="1"/>
</dbReference>
<organism evidence="5 6">
    <name type="scientific">Amorphus orientalis</name>
    <dbReference type="NCBI Taxonomy" id="649198"/>
    <lineage>
        <taxon>Bacteria</taxon>
        <taxon>Pseudomonadati</taxon>
        <taxon>Pseudomonadota</taxon>
        <taxon>Alphaproteobacteria</taxon>
        <taxon>Hyphomicrobiales</taxon>
        <taxon>Amorphaceae</taxon>
        <taxon>Amorphus</taxon>
    </lineage>
</organism>
<dbReference type="PROSITE" id="PS51063">
    <property type="entry name" value="HTH_CRP_2"/>
    <property type="match status" value="1"/>
</dbReference>
<keyword evidence="1" id="KW-0805">Transcription regulation</keyword>
<feature type="domain" description="HTH crp-type" evidence="4">
    <location>
        <begin position="148"/>
        <end position="222"/>
    </location>
</feature>
<keyword evidence="2" id="KW-0238">DNA-binding</keyword>
<dbReference type="InterPro" id="IPR036390">
    <property type="entry name" value="WH_DNA-bd_sf"/>
</dbReference>
<protein>
    <submittedName>
        <fullName evidence="5">CRP-like cAMP-binding protein</fullName>
    </submittedName>
</protein>
<evidence type="ECO:0000256" key="3">
    <source>
        <dbReference type="ARBA" id="ARBA00023163"/>
    </source>
</evidence>
<dbReference type="Gene3D" id="1.10.10.10">
    <property type="entry name" value="Winged helix-like DNA-binding domain superfamily/Winged helix DNA-binding domain"/>
    <property type="match status" value="1"/>
</dbReference>
<evidence type="ECO:0000256" key="1">
    <source>
        <dbReference type="ARBA" id="ARBA00023015"/>
    </source>
</evidence>
<dbReference type="SMART" id="SM00419">
    <property type="entry name" value="HTH_CRP"/>
    <property type="match status" value="1"/>
</dbReference>
<dbReference type="InterPro" id="IPR000595">
    <property type="entry name" value="cNMP-bd_dom"/>
</dbReference>
<dbReference type="InterPro" id="IPR036388">
    <property type="entry name" value="WH-like_DNA-bd_sf"/>
</dbReference>
<dbReference type="AlphaFoldDB" id="A0AAE3VR37"/>
<reference evidence="5" key="1">
    <citation type="submission" date="2023-07" db="EMBL/GenBank/DDBJ databases">
        <title>Genomic Encyclopedia of Type Strains, Phase IV (KMG-IV): sequencing the most valuable type-strain genomes for metagenomic binning, comparative biology and taxonomic classification.</title>
        <authorList>
            <person name="Goeker M."/>
        </authorList>
    </citation>
    <scope>NUCLEOTIDE SEQUENCE</scope>
    <source>
        <strain evidence="5">DSM 21202</strain>
    </source>
</reference>
<dbReference type="EMBL" id="JAUSUL010000003">
    <property type="protein sequence ID" value="MDQ0316640.1"/>
    <property type="molecule type" value="Genomic_DNA"/>
</dbReference>